<dbReference type="EMBL" id="KZ613951">
    <property type="protein sequence ID" value="PMD35997.1"/>
    <property type="molecule type" value="Genomic_DNA"/>
</dbReference>
<keyword evidence="2" id="KW-1185">Reference proteome</keyword>
<organism evidence="1 2">
    <name type="scientific">Hyaloscypha variabilis (strain UAMH 11265 / GT02V1 / F)</name>
    <name type="common">Meliniomyces variabilis</name>
    <dbReference type="NCBI Taxonomy" id="1149755"/>
    <lineage>
        <taxon>Eukaryota</taxon>
        <taxon>Fungi</taxon>
        <taxon>Dikarya</taxon>
        <taxon>Ascomycota</taxon>
        <taxon>Pezizomycotina</taxon>
        <taxon>Leotiomycetes</taxon>
        <taxon>Helotiales</taxon>
        <taxon>Hyaloscyphaceae</taxon>
        <taxon>Hyaloscypha</taxon>
        <taxon>Hyaloscypha variabilis</taxon>
    </lineage>
</organism>
<dbReference type="AlphaFoldDB" id="A0A2J6RBW4"/>
<evidence type="ECO:0000313" key="1">
    <source>
        <dbReference type="EMBL" id="PMD35997.1"/>
    </source>
</evidence>
<name>A0A2J6RBW4_HYAVF</name>
<protein>
    <submittedName>
        <fullName evidence="1">Uncharacterized protein</fullName>
    </submittedName>
</protein>
<gene>
    <name evidence="1" type="ORF">L207DRAFT_98994</name>
</gene>
<accession>A0A2J6RBW4</accession>
<evidence type="ECO:0000313" key="2">
    <source>
        <dbReference type="Proteomes" id="UP000235786"/>
    </source>
</evidence>
<sequence length="155" mass="16593">MAQHLLLRLRAYCSSARVASCRRTFPGATSPILGFGIAAEALGGSGDSQSILHTSEGSALSRSIEAQRACRASITATTQNHHAQRTHGPLICDSEPSSPGLCKHPPRKLSCHSMASDVQAEEAKPVVLIRWATTASRTPPLFPTKARKSVQHHIH</sequence>
<proteinExistence type="predicted"/>
<reference evidence="1 2" key="1">
    <citation type="submission" date="2016-04" db="EMBL/GenBank/DDBJ databases">
        <title>A degradative enzymes factory behind the ericoid mycorrhizal symbiosis.</title>
        <authorList>
            <consortium name="DOE Joint Genome Institute"/>
            <person name="Martino E."/>
            <person name="Morin E."/>
            <person name="Grelet G."/>
            <person name="Kuo A."/>
            <person name="Kohler A."/>
            <person name="Daghino S."/>
            <person name="Barry K."/>
            <person name="Choi C."/>
            <person name="Cichocki N."/>
            <person name="Clum A."/>
            <person name="Copeland A."/>
            <person name="Hainaut M."/>
            <person name="Haridas S."/>
            <person name="Labutti K."/>
            <person name="Lindquist E."/>
            <person name="Lipzen A."/>
            <person name="Khouja H.-R."/>
            <person name="Murat C."/>
            <person name="Ohm R."/>
            <person name="Olson A."/>
            <person name="Spatafora J."/>
            <person name="Veneault-Fourrey C."/>
            <person name="Henrissat B."/>
            <person name="Grigoriev I."/>
            <person name="Martin F."/>
            <person name="Perotto S."/>
        </authorList>
    </citation>
    <scope>NUCLEOTIDE SEQUENCE [LARGE SCALE GENOMIC DNA]</scope>
    <source>
        <strain evidence="1 2">F</strain>
    </source>
</reference>
<dbReference type="Proteomes" id="UP000235786">
    <property type="component" value="Unassembled WGS sequence"/>
</dbReference>